<dbReference type="PRINTS" id="PR00783">
    <property type="entry name" value="MINTRINSICP"/>
</dbReference>
<keyword evidence="3 7" id="KW-0813">Transport</keyword>
<organism evidence="9 10">
    <name type="scientific">Cladophialophora chaetospira</name>
    <dbReference type="NCBI Taxonomy" id="386627"/>
    <lineage>
        <taxon>Eukaryota</taxon>
        <taxon>Fungi</taxon>
        <taxon>Dikarya</taxon>
        <taxon>Ascomycota</taxon>
        <taxon>Pezizomycotina</taxon>
        <taxon>Eurotiomycetes</taxon>
        <taxon>Chaetothyriomycetidae</taxon>
        <taxon>Chaetothyriales</taxon>
        <taxon>Herpotrichiellaceae</taxon>
        <taxon>Cladophialophora</taxon>
    </lineage>
</organism>
<keyword evidence="10" id="KW-1185">Reference proteome</keyword>
<keyword evidence="6 8" id="KW-0472">Membrane</keyword>
<protein>
    <submittedName>
        <fullName evidence="9">Uncharacterized protein</fullName>
    </submittedName>
</protein>
<dbReference type="Pfam" id="PF00230">
    <property type="entry name" value="MIP"/>
    <property type="match status" value="1"/>
</dbReference>
<dbReference type="SUPFAM" id="SSF81338">
    <property type="entry name" value="Aquaporin-like"/>
    <property type="match status" value="1"/>
</dbReference>
<keyword evidence="4 7" id="KW-0812">Transmembrane</keyword>
<comment type="similarity">
    <text evidence="2 7">Belongs to the MIP/aquaporin (TC 1.A.8) family.</text>
</comment>
<dbReference type="GO" id="GO:0005886">
    <property type="term" value="C:plasma membrane"/>
    <property type="evidence" value="ECO:0007669"/>
    <property type="project" value="TreeGrafter"/>
</dbReference>
<dbReference type="InterPro" id="IPR050363">
    <property type="entry name" value="MIP/Aquaporin"/>
</dbReference>
<dbReference type="EMBL" id="JAPDRK010000018">
    <property type="protein sequence ID" value="KAJ9604675.1"/>
    <property type="molecule type" value="Genomic_DNA"/>
</dbReference>
<dbReference type="GO" id="GO:0015250">
    <property type="term" value="F:water channel activity"/>
    <property type="evidence" value="ECO:0007669"/>
    <property type="project" value="TreeGrafter"/>
</dbReference>
<dbReference type="PANTHER" id="PTHR43829:SF24">
    <property type="entry name" value="MIP AQUAPORIN (EUROFUNG)"/>
    <property type="match status" value="1"/>
</dbReference>
<gene>
    <name evidence="9" type="ORF">H2200_010789</name>
</gene>
<name>A0AA38X0U4_9EURO</name>
<dbReference type="Proteomes" id="UP001172673">
    <property type="component" value="Unassembled WGS sequence"/>
</dbReference>
<feature type="transmembrane region" description="Helical" evidence="8">
    <location>
        <begin position="42"/>
        <end position="65"/>
    </location>
</feature>
<accession>A0AA38X0U4</accession>
<proteinExistence type="inferred from homology"/>
<sequence length="191" mass="20702">MSWPNFSEASQHLQSRMDYTEMPSQTKQTPGLAFHMAPREGLSIVAAICTEFVATAIMAISVLALGDITNNPPGHGMQPLIIGLLALALELALGFNTGTCLNPTRDLGPRMVIAMATRSADPFTSNYYWFLWGGWGSTIAGGLMGAFMYDAMIFTGPESPVNYPYAVGLKRRSRLKCCASWLKTQGSKEAV</sequence>
<keyword evidence="5 8" id="KW-1133">Transmembrane helix</keyword>
<evidence type="ECO:0000256" key="8">
    <source>
        <dbReference type="SAM" id="Phobius"/>
    </source>
</evidence>
<dbReference type="AlphaFoldDB" id="A0AA38X0U4"/>
<dbReference type="GO" id="GO:0015254">
    <property type="term" value="F:glycerol channel activity"/>
    <property type="evidence" value="ECO:0007669"/>
    <property type="project" value="TreeGrafter"/>
</dbReference>
<evidence type="ECO:0000256" key="6">
    <source>
        <dbReference type="ARBA" id="ARBA00023136"/>
    </source>
</evidence>
<reference evidence="9" key="1">
    <citation type="submission" date="2022-10" db="EMBL/GenBank/DDBJ databases">
        <title>Culturing micro-colonial fungi from biological soil crusts in the Mojave desert and describing Neophaeococcomyces mojavensis, and introducing the new genera and species Taxawa tesnikishii.</title>
        <authorList>
            <person name="Kurbessoian T."/>
            <person name="Stajich J.E."/>
        </authorList>
    </citation>
    <scope>NUCLEOTIDE SEQUENCE</scope>
    <source>
        <strain evidence="9">TK_41</strain>
    </source>
</reference>
<evidence type="ECO:0000313" key="9">
    <source>
        <dbReference type="EMBL" id="KAJ9604675.1"/>
    </source>
</evidence>
<evidence type="ECO:0000256" key="5">
    <source>
        <dbReference type="ARBA" id="ARBA00022989"/>
    </source>
</evidence>
<evidence type="ECO:0000313" key="10">
    <source>
        <dbReference type="Proteomes" id="UP001172673"/>
    </source>
</evidence>
<evidence type="ECO:0000256" key="1">
    <source>
        <dbReference type="ARBA" id="ARBA00004141"/>
    </source>
</evidence>
<evidence type="ECO:0000256" key="7">
    <source>
        <dbReference type="RuleBase" id="RU000477"/>
    </source>
</evidence>
<evidence type="ECO:0000256" key="2">
    <source>
        <dbReference type="ARBA" id="ARBA00006175"/>
    </source>
</evidence>
<comment type="caution">
    <text evidence="9">The sequence shown here is derived from an EMBL/GenBank/DDBJ whole genome shotgun (WGS) entry which is preliminary data.</text>
</comment>
<dbReference type="PANTHER" id="PTHR43829">
    <property type="entry name" value="AQUAPORIN OR AQUAGLYCEROPORIN RELATED"/>
    <property type="match status" value="1"/>
</dbReference>
<dbReference type="Gene3D" id="1.20.1080.10">
    <property type="entry name" value="Glycerol uptake facilitator protein"/>
    <property type="match status" value="1"/>
</dbReference>
<feature type="transmembrane region" description="Helical" evidence="8">
    <location>
        <begin position="127"/>
        <end position="149"/>
    </location>
</feature>
<evidence type="ECO:0000256" key="4">
    <source>
        <dbReference type="ARBA" id="ARBA00022692"/>
    </source>
</evidence>
<dbReference type="InterPro" id="IPR000425">
    <property type="entry name" value="MIP"/>
</dbReference>
<dbReference type="InterPro" id="IPR023271">
    <property type="entry name" value="Aquaporin-like"/>
</dbReference>
<feature type="transmembrane region" description="Helical" evidence="8">
    <location>
        <begin position="77"/>
        <end position="95"/>
    </location>
</feature>
<evidence type="ECO:0000256" key="3">
    <source>
        <dbReference type="ARBA" id="ARBA00022448"/>
    </source>
</evidence>
<comment type="subcellular location">
    <subcellularLocation>
        <location evidence="1">Membrane</location>
        <topology evidence="1">Multi-pass membrane protein</topology>
    </subcellularLocation>
</comment>